<dbReference type="GO" id="GO:0005737">
    <property type="term" value="C:cytoplasm"/>
    <property type="evidence" value="ECO:0007669"/>
    <property type="project" value="UniProtKB-SubCell"/>
</dbReference>
<evidence type="ECO:0000256" key="2">
    <source>
        <dbReference type="ARBA" id="ARBA00022490"/>
    </source>
</evidence>
<name>A0A951QUJ3_9CYAN</name>
<evidence type="ECO:0008006" key="10">
    <source>
        <dbReference type="Google" id="ProtNLM"/>
    </source>
</evidence>
<keyword evidence="4 6" id="KW-0802">TPR repeat</keyword>
<evidence type="ECO:0000256" key="7">
    <source>
        <dbReference type="SAM" id="SignalP"/>
    </source>
</evidence>
<evidence type="ECO:0000256" key="6">
    <source>
        <dbReference type="PROSITE-ProRule" id="PRU00339"/>
    </source>
</evidence>
<proteinExistence type="inferred from homology"/>
<comment type="subcellular location">
    <subcellularLocation>
        <location evidence="1">Cytoplasm</location>
    </subcellularLocation>
</comment>
<comment type="similarity">
    <text evidence="5">Belongs to the Rap family.</text>
</comment>
<evidence type="ECO:0000256" key="5">
    <source>
        <dbReference type="ARBA" id="ARBA00038253"/>
    </source>
</evidence>
<dbReference type="EMBL" id="JAHHGZ010000041">
    <property type="protein sequence ID" value="MBW4671213.1"/>
    <property type="molecule type" value="Genomic_DNA"/>
</dbReference>
<dbReference type="Gene3D" id="1.25.40.10">
    <property type="entry name" value="Tetratricopeptide repeat domain"/>
    <property type="match status" value="2"/>
</dbReference>
<keyword evidence="2" id="KW-0963">Cytoplasm</keyword>
<feature type="signal peptide" evidence="7">
    <location>
        <begin position="1"/>
        <end position="24"/>
    </location>
</feature>
<accession>A0A951QUJ3</accession>
<dbReference type="SUPFAM" id="SSF48452">
    <property type="entry name" value="TPR-like"/>
    <property type="match status" value="2"/>
</dbReference>
<keyword evidence="3" id="KW-0677">Repeat</keyword>
<evidence type="ECO:0000313" key="8">
    <source>
        <dbReference type="EMBL" id="MBW4671213.1"/>
    </source>
</evidence>
<evidence type="ECO:0000256" key="1">
    <source>
        <dbReference type="ARBA" id="ARBA00004496"/>
    </source>
</evidence>
<evidence type="ECO:0000256" key="4">
    <source>
        <dbReference type="ARBA" id="ARBA00022803"/>
    </source>
</evidence>
<sequence>MLRRLSVTITVTSFWLLCSSIAQADTKKPKLPDKFPQNPLLMIAPDPLIPRSVDKQPLTIEELRTLEPALDELNQQAATQLQAGDRVGAFETWNREIRLRRYFGALTEVQALSRVGAIAWNENDKPQVRYVTERLQSIQKSEKTPNLELLQALGQGYQKVRSPKLALEVYNQALTLVRQQQDSSAEIETLKTIAEVHLSWFDYQNAAATYEQLLGLGSTKSNPQSELAYLQQLAYVYQQAKQVQLSLNTRTKIAEIYQSQNNLAELSGLKLAIASDYESLAKENPGLLKDAFKNYQDAYTTAWQSQQYARAGEALQKLIALYRSQGQLEEALQATQILVQTEQRAVNFYEMMNAYDQMGQIYLERKEYPQALAAFKKGLELAQQLKHQEAYFTEKVQQTSK</sequence>
<dbReference type="InterPro" id="IPR011990">
    <property type="entry name" value="TPR-like_helical_dom_sf"/>
</dbReference>
<feature type="chain" id="PRO_5037614509" description="TPR repeat-containing protein" evidence="7">
    <location>
        <begin position="25"/>
        <end position="401"/>
    </location>
</feature>
<gene>
    <name evidence="8" type="ORF">KME60_28270</name>
</gene>
<dbReference type="AlphaFoldDB" id="A0A951QUJ3"/>
<protein>
    <recommendedName>
        <fullName evidence="10">TPR repeat-containing protein</fullName>
    </recommendedName>
</protein>
<dbReference type="SMART" id="SM00028">
    <property type="entry name" value="TPR"/>
    <property type="match status" value="4"/>
</dbReference>
<comment type="caution">
    <text evidence="8">The sequence shown here is derived from an EMBL/GenBank/DDBJ whole genome shotgun (WGS) entry which is preliminary data.</text>
</comment>
<dbReference type="PROSITE" id="PS50005">
    <property type="entry name" value="TPR"/>
    <property type="match status" value="1"/>
</dbReference>
<reference evidence="8" key="1">
    <citation type="submission" date="2021-05" db="EMBL/GenBank/DDBJ databases">
        <authorList>
            <person name="Pietrasiak N."/>
            <person name="Ward R."/>
            <person name="Stajich J.E."/>
            <person name="Kurbessoian T."/>
        </authorList>
    </citation>
    <scope>NUCLEOTIDE SEQUENCE</scope>
    <source>
        <strain evidence="8">GSE-NOS-MK-12-04C</strain>
    </source>
</reference>
<dbReference type="InterPro" id="IPR051476">
    <property type="entry name" value="Bac_ResReg_Asp_Phosphatase"/>
</dbReference>
<evidence type="ECO:0000313" key="9">
    <source>
        <dbReference type="Proteomes" id="UP000729701"/>
    </source>
</evidence>
<dbReference type="Proteomes" id="UP000729701">
    <property type="component" value="Unassembled WGS sequence"/>
</dbReference>
<feature type="repeat" description="TPR" evidence="6">
    <location>
        <begin position="352"/>
        <end position="385"/>
    </location>
</feature>
<reference evidence="8" key="2">
    <citation type="journal article" date="2022" name="Microbiol. Resour. Announc.">
        <title>Metagenome Sequencing to Explore Phylogenomics of Terrestrial Cyanobacteria.</title>
        <authorList>
            <person name="Ward R.D."/>
            <person name="Stajich J.E."/>
            <person name="Johansen J.R."/>
            <person name="Huntemann M."/>
            <person name="Clum A."/>
            <person name="Foster B."/>
            <person name="Foster B."/>
            <person name="Roux S."/>
            <person name="Palaniappan K."/>
            <person name="Varghese N."/>
            <person name="Mukherjee S."/>
            <person name="Reddy T.B.K."/>
            <person name="Daum C."/>
            <person name="Copeland A."/>
            <person name="Chen I.A."/>
            <person name="Ivanova N.N."/>
            <person name="Kyrpides N.C."/>
            <person name="Shapiro N."/>
            <person name="Eloe-Fadrosh E.A."/>
            <person name="Pietrasiak N."/>
        </authorList>
    </citation>
    <scope>NUCLEOTIDE SEQUENCE</scope>
    <source>
        <strain evidence="8">GSE-NOS-MK-12-04C</strain>
    </source>
</reference>
<organism evidence="8 9">
    <name type="scientific">Cyanomargarita calcarea GSE-NOS-MK-12-04C</name>
    <dbReference type="NCBI Taxonomy" id="2839659"/>
    <lineage>
        <taxon>Bacteria</taxon>
        <taxon>Bacillati</taxon>
        <taxon>Cyanobacteriota</taxon>
        <taxon>Cyanophyceae</taxon>
        <taxon>Nostocales</taxon>
        <taxon>Cyanomargaritaceae</taxon>
        <taxon>Cyanomargarita</taxon>
    </lineage>
</organism>
<evidence type="ECO:0000256" key="3">
    <source>
        <dbReference type="ARBA" id="ARBA00022737"/>
    </source>
</evidence>
<dbReference type="PANTHER" id="PTHR46630">
    <property type="entry name" value="TETRATRICOPEPTIDE REPEAT PROTEIN 29"/>
    <property type="match status" value="1"/>
</dbReference>
<keyword evidence="7" id="KW-0732">Signal</keyword>
<dbReference type="PANTHER" id="PTHR46630:SF1">
    <property type="entry name" value="TETRATRICOPEPTIDE REPEAT PROTEIN 29"/>
    <property type="match status" value="1"/>
</dbReference>
<dbReference type="InterPro" id="IPR019734">
    <property type="entry name" value="TPR_rpt"/>
</dbReference>